<evidence type="ECO:0000256" key="7">
    <source>
        <dbReference type="RuleBase" id="RU364112"/>
    </source>
</evidence>
<comment type="similarity">
    <text evidence="1 7">Belongs to the CcmH/CycL/Ccl2/NrfF family.</text>
</comment>
<accession>A0ABM8TI54</accession>
<dbReference type="PANTHER" id="PTHR47870">
    <property type="entry name" value="CYTOCHROME C-TYPE BIOGENESIS PROTEIN CCMH"/>
    <property type="match status" value="1"/>
</dbReference>
<keyword evidence="6 7" id="KW-0408">Iron</keyword>
<dbReference type="RefSeq" id="WP_211954123.1">
    <property type="nucleotide sequence ID" value="NZ_CAJPVI010000017.1"/>
</dbReference>
<proteinExistence type="inferred from homology"/>
<dbReference type="InterPro" id="IPR005616">
    <property type="entry name" value="CcmH/CycL/Ccl2/NrfF_N"/>
</dbReference>
<keyword evidence="7" id="KW-0472">Membrane</keyword>
<evidence type="ECO:0000256" key="5">
    <source>
        <dbReference type="ARBA" id="ARBA00022748"/>
    </source>
</evidence>
<feature type="signal peptide" evidence="7">
    <location>
        <begin position="1"/>
        <end position="19"/>
    </location>
</feature>
<dbReference type="InterPro" id="IPR051263">
    <property type="entry name" value="C-type_cytochrome_biogenesis"/>
</dbReference>
<organism evidence="10 11">
    <name type="scientific">Cupriavidus numazuensis</name>
    <dbReference type="NCBI Taxonomy" id="221992"/>
    <lineage>
        <taxon>Bacteria</taxon>
        <taxon>Pseudomonadati</taxon>
        <taxon>Pseudomonadota</taxon>
        <taxon>Betaproteobacteria</taxon>
        <taxon>Burkholderiales</taxon>
        <taxon>Burkholderiaceae</taxon>
        <taxon>Cupriavidus</taxon>
    </lineage>
</organism>
<evidence type="ECO:0000256" key="1">
    <source>
        <dbReference type="ARBA" id="ARBA00010342"/>
    </source>
</evidence>
<dbReference type="Pfam" id="PF03918">
    <property type="entry name" value="CcmH"/>
    <property type="match status" value="1"/>
</dbReference>
<evidence type="ECO:0000256" key="6">
    <source>
        <dbReference type="ARBA" id="ARBA00023004"/>
    </source>
</evidence>
<evidence type="ECO:0000256" key="4">
    <source>
        <dbReference type="ARBA" id="ARBA00022729"/>
    </source>
</evidence>
<keyword evidence="7" id="KW-1133">Transmembrane helix</keyword>
<evidence type="ECO:0000259" key="9">
    <source>
        <dbReference type="Pfam" id="PF03918"/>
    </source>
</evidence>
<keyword evidence="7" id="KW-0812">Transmembrane</keyword>
<dbReference type="EMBL" id="CAJPVI010000017">
    <property type="protein sequence ID" value="CAG2147101.1"/>
    <property type="molecule type" value="Genomic_DNA"/>
</dbReference>
<protein>
    <recommendedName>
        <fullName evidence="7">Cytochrome c-type biogenesis protein</fullName>
    </recommendedName>
</protein>
<dbReference type="Proteomes" id="UP000672657">
    <property type="component" value="Unassembled WGS sequence"/>
</dbReference>
<feature type="chain" id="PRO_5044957965" description="Cytochrome c-type biogenesis protein" evidence="7">
    <location>
        <begin position="20"/>
        <end position="163"/>
    </location>
</feature>
<dbReference type="PANTHER" id="PTHR47870:SF1">
    <property type="entry name" value="CYTOCHROME C-TYPE BIOGENESIS PROTEIN CCMH"/>
    <property type="match status" value="1"/>
</dbReference>
<dbReference type="Gene3D" id="1.10.8.640">
    <property type="entry name" value="Cytochrome C biogenesis protein"/>
    <property type="match status" value="1"/>
</dbReference>
<dbReference type="InterPro" id="IPR038297">
    <property type="entry name" value="CcmH/CycL/NrfF/Ccl2_sf"/>
</dbReference>
<keyword evidence="2 7" id="KW-0349">Heme</keyword>
<dbReference type="CDD" id="cd16378">
    <property type="entry name" value="CcmH_N"/>
    <property type="match status" value="1"/>
</dbReference>
<comment type="function">
    <text evidence="7">Possible subunit of a heme lyase.</text>
</comment>
<evidence type="ECO:0000313" key="11">
    <source>
        <dbReference type="Proteomes" id="UP000672657"/>
    </source>
</evidence>
<sequence>MRRHAFACGVMVFALHANAAAPTDADLDARVHALSEQLRCLVCQNQTLADSNAELAVDLRRQIREQLRQGASDEAVKQYLVQRYGDFVLYKPPLKPMTWLLWFGPLLLLMVVLAALWRARSRRAAPTAPLDDAERRRLAELLDEPPPQRSSHSIDTLPPLSPP</sequence>
<feature type="transmembrane region" description="Helical" evidence="7">
    <location>
        <begin position="99"/>
        <end position="117"/>
    </location>
</feature>
<keyword evidence="11" id="KW-1185">Reference proteome</keyword>
<evidence type="ECO:0000256" key="8">
    <source>
        <dbReference type="SAM" id="MobiDB-lite"/>
    </source>
</evidence>
<keyword evidence="5" id="KW-0201">Cytochrome c-type biogenesis</keyword>
<name>A0ABM8TI54_9BURK</name>
<feature type="domain" description="CcmH/CycL/Ccl2/NrfF N-terminal" evidence="9">
    <location>
        <begin position="17"/>
        <end position="142"/>
    </location>
</feature>
<keyword evidence="4 7" id="KW-0732">Signal</keyword>
<reference evidence="10 11" key="1">
    <citation type="submission" date="2021-03" db="EMBL/GenBank/DDBJ databases">
        <authorList>
            <person name="Peeters C."/>
        </authorList>
    </citation>
    <scope>NUCLEOTIDE SEQUENCE [LARGE SCALE GENOMIC DNA]</scope>
    <source>
        <strain evidence="10 11">LMG 26411</strain>
    </source>
</reference>
<evidence type="ECO:0000256" key="3">
    <source>
        <dbReference type="ARBA" id="ARBA00022723"/>
    </source>
</evidence>
<evidence type="ECO:0000313" key="10">
    <source>
        <dbReference type="EMBL" id="CAG2147101.1"/>
    </source>
</evidence>
<evidence type="ECO:0000256" key="2">
    <source>
        <dbReference type="ARBA" id="ARBA00022617"/>
    </source>
</evidence>
<comment type="caution">
    <text evidence="10">The sequence shown here is derived from an EMBL/GenBank/DDBJ whole genome shotgun (WGS) entry which is preliminary data.</text>
</comment>
<keyword evidence="3 7" id="KW-0479">Metal-binding</keyword>
<gene>
    <name evidence="10" type="primary">ccmH</name>
    <name evidence="10" type="ORF">LMG26411_03075</name>
</gene>
<feature type="region of interest" description="Disordered" evidence="8">
    <location>
        <begin position="135"/>
        <end position="163"/>
    </location>
</feature>